<keyword evidence="7 8" id="KW-0472">Membrane</keyword>
<evidence type="ECO:0000313" key="11">
    <source>
        <dbReference type="Proteomes" id="UP000224317"/>
    </source>
</evidence>
<dbReference type="GO" id="GO:0005886">
    <property type="term" value="C:plasma membrane"/>
    <property type="evidence" value="ECO:0007669"/>
    <property type="project" value="UniProtKB-SubCell"/>
</dbReference>
<dbReference type="GO" id="GO:0009103">
    <property type="term" value="P:lipopolysaccharide biosynthetic process"/>
    <property type="evidence" value="ECO:0007669"/>
    <property type="project" value="UniProtKB-ARBA"/>
</dbReference>
<feature type="transmembrane region" description="Helical" evidence="8">
    <location>
        <begin position="68"/>
        <end position="85"/>
    </location>
</feature>
<keyword evidence="3" id="KW-0328">Glycosyltransferase</keyword>
<proteinExistence type="predicted"/>
<feature type="transmembrane region" description="Helical" evidence="8">
    <location>
        <begin position="489"/>
        <end position="509"/>
    </location>
</feature>
<feature type="transmembrane region" description="Helical" evidence="8">
    <location>
        <begin position="318"/>
        <end position="336"/>
    </location>
</feature>
<keyword evidence="4" id="KW-0808">Transferase</keyword>
<evidence type="ECO:0000256" key="8">
    <source>
        <dbReference type="SAM" id="Phobius"/>
    </source>
</evidence>
<dbReference type="PANTHER" id="PTHR33908">
    <property type="entry name" value="MANNOSYLTRANSFERASE YKCB-RELATED"/>
    <property type="match status" value="1"/>
</dbReference>
<evidence type="ECO:0000256" key="4">
    <source>
        <dbReference type="ARBA" id="ARBA00022679"/>
    </source>
</evidence>
<evidence type="ECO:0000256" key="2">
    <source>
        <dbReference type="ARBA" id="ARBA00022475"/>
    </source>
</evidence>
<feature type="transmembrane region" description="Helical" evidence="8">
    <location>
        <begin position="279"/>
        <end position="306"/>
    </location>
</feature>
<evidence type="ECO:0000256" key="7">
    <source>
        <dbReference type="ARBA" id="ARBA00023136"/>
    </source>
</evidence>
<organism evidence="10 11">
    <name type="scientific">Pseudobutyrivibrio ruminis</name>
    <dbReference type="NCBI Taxonomy" id="46206"/>
    <lineage>
        <taxon>Bacteria</taxon>
        <taxon>Bacillati</taxon>
        <taxon>Bacillota</taxon>
        <taxon>Clostridia</taxon>
        <taxon>Lachnospirales</taxon>
        <taxon>Lachnospiraceae</taxon>
        <taxon>Pseudobutyrivibrio</taxon>
    </lineage>
</organism>
<feature type="transmembrane region" description="Helical" evidence="8">
    <location>
        <begin position="547"/>
        <end position="576"/>
    </location>
</feature>
<dbReference type="InterPro" id="IPR038731">
    <property type="entry name" value="RgtA/B/C-like"/>
</dbReference>
<comment type="caution">
    <text evidence="10">The sequence shown here is derived from an EMBL/GenBank/DDBJ whole genome shotgun (WGS) entry which is preliminary data.</text>
</comment>
<dbReference type="Pfam" id="PF13231">
    <property type="entry name" value="PMT_2"/>
    <property type="match status" value="1"/>
</dbReference>
<evidence type="ECO:0000256" key="3">
    <source>
        <dbReference type="ARBA" id="ARBA00022676"/>
    </source>
</evidence>
<feature type="transmembrane region" description="Helical" evidence="8">
    <location>
        <begin position="237"/>
        <end position="259"/>
    </location>
</feature>
<feature type="transmembrane region" description="Helical" evidence="8">
    <location>
        <begin position="366"/>
        <end position="386"/>
    </location>
</feature>
<feature type="transmembrane region" description="Helical" evidence="8">
    <location>
        <begin position="153"/>
        <end position="172"/>
    </location>
</feature>
<accession>A0A2G3EBF5</accession>
<dbReference type="InterPro" id="IPR050297">
    <property type="entry name" value="LipidA_mod_glycosyltrf_83"/>
</dbReference>
<feature type="transmembrane region" description="Helical" evidence="8">
    <location>
        <begin position="38"/>
        <end position="56"/>
    </location>
</feature>
<keyword evidence="6 8" id="KW-1133">Transmembrane helix</keyword>
<keyword evidence="5 8" id="KW-0812">Transmembrane</keyword>
<evidence type="ECO:0000256" key="1">
    <source>
        <dbReference type="ARBA" id="ARBA00004651"/>
    </source>
</evidence>
<dbReference type="GO" id="GO:0016763">
    <property type="term" value="F:pentosyltransferase activity"/>
    <property type="evidence" value="ECO:0007669"/>
    <property type="project" value="TreeGrafter"/>
</dbReference>
<sequence>MLHTRNIVKSMGYKHNYFANERDDNLYKSKRTKYIENIFIYLIIFMVVLWLFKPAMLRYAYLLSHTKTVLFFALTLIMGVIVHFYNSIGSEDRRITLLKTLILALVHSALYSVSMCLDTYILKLLLGLLILLASFVITSFTRAGEDRDFIFDWSFIAFCFVLYFWLSLFLPYDAGPDEYMRYDIPKFIYEHGTLPHGGDPEIRNVYWGFSYAFTPIAGYIPGALLMRLVSLFSTSDYALLSAARFPSVLFSTGSVYFAYKIAKDILGNKWSKLFILLFALWPEFIFISSYVNLDAMGMFSIMWILYAMLLAKKRKWSVKSCVFLGVGCGICVMSYYNYYTVLLIAIIYSVCELLSDKTIENKKTFLASRIAIVLFVALIIGGWVFIRNYAIYDGDFLGLETSRIYGEKYAMEQFKPSNRYTPASQGVGWLSFFFQYEWIRHSAESFIATFGYMDIYLYDAFYITTYIIAALSTVYLLSKNTRVLLKQNSKWNICMILHIMIVLLLGISYSYFFDFQPQGRYILPMLPAMLMLFTYSWIGLTKIKKRWIGYALVSIIGTFLLVQTYVSIFDVILYSYA</sequence>
<evidence type="ECO:0000259" key="9">
    <source>
        <dbReference type="Pfam" id="PF13231"/>
    </source>
</evidence>
<feature type="transmembrane region" description="Helical" evidence="8">
    <location>
        <begin position="455"/>
        <end position="477"/>
    </location>
</feature>
<dbReference type="AlphaFoldDB" id="A0A2G3EBF5"/>
<feature type="domain" description="Glycosyltransferase RgtA/B/C/D-like" evidence="9">
    <location>
        <begin position="241"/>
        <end position="378"/>
    </location>
</feature>
<evidence type="ECO:0000256" key="5">
    <source>
        <dbReference type="ARBA" id="ARBA00022692"/>
    </source>
</evidence>
<feature type="transmembrane region" description="Helical" evidence="8">
    <location>
        <begin position="205"/>
        <end position="225"/>
    </location>
</feature>
<evidence type="ECO:0000313" key="10">
    <source>
        <dbReference type="EMBL" id="PHU40401.1"/>
    </source>
</evidence>
<name>A0A2G3EBF5_9FIRM</name>
<dbReference type="Proteomes" id="UP000224317">
    <property type="component" value="Unassembled WGS sequence"/>
</dbReference>
<dbReference type="EMBL" id="PDYH01000020">
    <property type="protein sequence ID" value="PHU40401.1"/>
    <property type="molecule type" value="Genomic_DNA"/>
</dbReference>
<reference evidence="10" key="1">
    <citation type="submission" date="2017-10" db="EMBL/GenBank/DDBJ databases">
        <title>Resolving the taxonomy of Roseburia spp., Eubacterium rectale and Agathobacter spp. through phylogenomic analysis.</title>
        <authorList>
            <person name="Sheridan P.O."/>
            <person name="Walker A.W."/>
            <person name="Duncan S.H."/>
            <person name="Scott K.P."/>
            <person name="Toole P.W.O."/>
            <person name="Luis P."/>
            <person name="Flint H.J."/>
        </authorList>
    </citation>
    <scope>NUCLEOTIDE SEQUENCE [LARGE SCALE GENOMIC DNA]</scope>
    <source>
        <strain evidence="10">JK10</strain>
    </source>
</reference>
<comment type="subcellular location">
    <subcellularLocation>
        <location evidence="1">Cell membrane</location>
        <topology evidence="1">Multi-pass membrane protein</topology>
    </subcellularLocation>
</comment>
<gene>
    <name evidence="10" type="ORF">CSX00_06430</name>
</gene>
<keyword evidence="2" id="KW-1003">Cell membrane</keyword>
<evidence type="ECO:0000256" key="6">
    <source>
        <dbReference type="ARBA" id="ARBA00022989"/>
    </source>
</evidence>
<dbReference type="PANTHER" id="PTHR33908:SF11">
    <property type="entry name" value="MEMBRANE PROTEIN"/>
    <property type="match status" value="1"/>
</dbReference>
<keyword evidence="11" id="KW-1185">Reference proteome</keyword>
<feature type="transmembrane region" description="Helical" evidence="8">
    <location>
        <begin position="521"/>
        <end position="540"/>
    </location>
</feature>
<protein>
    <recommendedName>
        <fullName evidence="9">Glycosyltransferase RgtA/B/C/D-like domain-containing protein</fullName>
    </recommendedName>
</protein>
<feature type="transmembrane region" description="Helical" evidence="8">
    <location>
        <begin position="120"/>
        <end position="141"/>
    </location>
</feature>